<name>A0A6I4IPM2_9SPHI</name>
<feature type="transmembrane region" description="Helical" evidence="1">
    <location>
        <begin position="37"/>
        <end position="61"/>
    </location>
</feature>
<dbReference type="AlphaFoldDB" id="A0A6I4IPM2"/>
<dbReference type="OrthoDB" id="9901267at2"/>
<comment type="caution">
    <text evidence="2">The sequence shown here is derived from an EMBL/GenBank/DDBJ whole genome shotgun (WGS) entry which is preliminary data.</text>
</comment>
<keyword evidence="1" id="KW-0812">Transmembrane</keyword>
<keyword evidence="1" id="KW-1133">Transmembrane helix</keyword>
<sequence length="94" mass="10463">MLWKLAILIVPGVVLLCTLYTGSKGKGIGGGGYDLSELVYSCMYTIFVVCWNIWITTALLMSKTALDKQNNKILLIIGVLVLIASATWFFRFLR</sequence>
<gene>
    <name evidence="2" type="ORF">GO816_03915</name>
</gene>
<dbReference type="RefSeq" id="WP_157540026.1">
    <property type="nucleotide sequence ID" value="NZ_WQLA01000001.1"/>
</dbReference>
<protein>
    <submittedName>
        <fullName evidence="2">Uncharacterized protein</fullName>
    </submittedName>
</protein>
<organism evidence="2 3">
    <name type="scientific">Mucilaginibacter aquatilis</name>
    <dbReference type="NCBI Taxonomy" id="1517760"/>
    <lineage>
        <taxon>Bacteria</taxon>
        <taxon>Pseudomonadati</taxon>
        <taxon>Bacteroidota</taxon>
        <taxon>Sphingobacteriia</taxon>
        <taxon>Sphingobacteriales</taxon>
        <taxon>Sphingobacteriaceae</taxon>
        <taxon>Mucilaginibacter</taxon>
    </lineage>
</organism>
<evidence type="ECO:0000256" key="1">
    <source>
        <dbReference type="SAM" id="Phobius"/>
    </source>
</evidence>
<evidence type="ECO:0000313" key="3">
    <source>
        <dbReference type="Proteomes" id="UP000434850"/>
    </source>
</evidence>
<evidence type="ECO:0000313" key="2">
    <source>
        <dbReference type="EMBL" id="MVN90263.1"/>
    </source>
</evidence>
<reference evidence="2 3" key="1">
    <citation type="submission" date="2019-12" db="EMBL/GenBank/DDBJ databases">
        <title>Mucilaginibacter sp. HME9299 genome sequencing and assembly.</title>
        <authorList>
            <person name="Kang H."/>
            <person name="Kim H."/>
            <person name="Joh K."/>
        </authorList>
    </citation>
    <scope>NUCLEOTIDE SEQUENCE [LARGE SCALE GENOMIC DNA]</scope>
    <source>
        <strain evidence="2 3">HME9299</strain>
    </source>
</reference>
<proteinExistence type="predicted"/>
<keyword evidence="3" id="KW-1185">Reference proteome</keyword>
<keyword evidence="1" id="KW-0472">Membrane</keyword>
<dbReference type="Proteomes" id="UP000434850">
    <property type="component" value="Unassembled WGS sequence"/>
</dbReference>
<feature type="transmembrane region" description="Helical" evidence="1">
    <location>
        <begin position="73"/>
        <end position="93"/>
    </location>
</feature>
<dbReference type="EMBL" id="WQLA01000001">
    <property type="protein sequence ID" value="MVN90263.1"/>
    <property type="molecule type" value="Genomic_DNA"/>
</dbReference>
<accession>A0A6I4IPM2</accession>